<protein>
    <submittedName>
        <fullName evidence="5">ATP-binding protein</fullName>
    </submittedName>
</protein>
<dbReference type="InterPro" id="IPR014721">
    <property type="entry name" value="Ribsml_uS5_D2-typ_fold_subgr"/>
</dbReference>
<dbReference type="Pfam" id="PF13335">
    <property type="entry name" value="Mg_chelatase_C"/>
    <property type="match status" value="1"/>
</dbReference>
<dbReference type="InterPro" id="IPR000523">
    <property type="entry name" value="Mg_chelatse_chII-like_cat_dom"/>
</dbReference>
<evidence type="ECO:0000313" key="5">
    <source>
        <dbReference type="EMBL" id="NBR94196.1"/>
    </source>
</evidence>
<feature type="domain" description="MCM C-terminal AAA(+) ATPase" evidence="4">
    <location>
        <begin position="287"/>
        <end position="389"/>
    </location>
</feature>
<evidence type="ECO:0000256" key="1">
    <source>
        <dbReference type="ARBA" id="ARBA00006354"/>
    </source>
</evidence>
<comment type="similarity">
    <text evidence="1">Belongs to the Mg-chelatase subunits D/I family. ComM subfamily.</text>
</comment>
<accession>A0A965LLG4</accession>
<dbReference type="SUPFAM" id="SSF52540">
    <property type="entry name" value="P-loop containing nucleoside triphosphate hydrolases"/>
    <property type="match status" value="1"/>
</dbReference>
<dbReference type="InterPro" id="IPR001208">
    <property type="entry name" value="MCM_dom"/>
</dbReference>
<comment type="caution">
    <text evidence="5">The sequence shown here is derived from an EMBL/GenBank/DDBJ whole genome shotgun (WGS) entry which is preliminary data.</text>
</comment>
<name>A0A965LLG4_9PROT</name>
<dbReference type="InterPro" id="IPR027417">
    <property type="entry name" value="P-loop_NTPase"/>
</dbReference>
<organism evidence="5 6">
    <name type="scientific">Candidatus Fonsibacter lacus</name>
    <dbReference type="NCBI Taxonomy" id="2576439"/>
    <lineage>
        <taxon>Bacteria</taxon>
        <taxon>Pseudomonadati</taxon>
        <taxon>Pseudomonadota</taxon>
        <taxon>Alphaproteobacteria</taxon>
        <taxon>Candidatus Pelagibacterales</taxon>
        <taxon>Candidatus Pelagibacterales incertae sedis</taxon>
        <taxon>Candidatus Fonsibacter</taxon>
    </lineage>
</organism>
<dbReference type="Pfam" id="PF01078">
    <property type="entry name" value="Mg_chelatase"/>
    <property type="match status" value="1"/>
</dbReference>
<proteinExistence type="inferred from homology"/>
<dbReference type="InterPro" id="IPR025158">
    <property type="entry name" value="Mg_chelat-rel_C"/>
</dbReference>
<dbReference type="InterPro" id="IPR004482">
    <property type="entry name" value="Mg_chelat-rel"/>
</dbReference>
<dbReference type="PANTHER" id="PTHR32039:SF7">
    <property type="entry name" value="COMPETENCE PROTEIN COMM"/>
    <property type="match status" value="1"/>
</dbReference>
<dbReference type="EMBL" id="RFXN01000072">
    <property type="protein sequence ID" value="NBR94196.1"/>
    <property type="molecule type" value="Genomic_DNA"/>
</dbReference>
<keyword evidence="2" id="KW-0547">Nucleotide-binding</keyword>
<feature type="non-terminal residue" evidence="5">
    <location>
        <position position="498"/>
    </location>
</feature>
<reference evidence="5" key="1">
    <citation type="submission" date="2018-10" db="EMBL/GenBank/DDBJ databases">
        <title>Iterative Subtractive Binning of Freshwater Chronoseries Metagenomes Recovers Nearly Complete Genomes from over Four Hundred Novel Species.</title>
        <authorList>
            <person name="Rodriguez-R L.M."/>
            <person name="Tsementzi D."/>
            <person name="Luo C."/>
            <person name="Konstantinidis K.T."/>
        </authorList>
    </citation>
    <scope>NUCLEOTIDE SEQUENCE</scope>
    <source>
        <strain evidence="5">WB5_2A_028</strain>
    </source>
</reference>
<evidence type="ECO:0000256" key="3">
    <source>
        <dbReference type="ARBA" id="ARBA00022840"/>
    </source>
</evidence>
<dbReference type="InterPro" id="IPR045006">
    <property type="entry name" value="CHLI-like"/>
</dbReference>
<dbReference type="GO" id="GO:0005524">
    <property type="term" value="F:ATP binding"/>
    <property type="evidence" value="ECO:0007669"/>
    <property type="project" value="UniProtKB-KW"/>
</dbReference>
<gene>
    <name evidence="5" type="ORF">EBT44_05100</name>
</gene>
<dbReference type="Proteomes" id="UP000740727">
    <property type="component" value="Unassembled WGS sequence"/>
</dbReference>
<dbReference type="InterPro" id="IPR003593">
    <property type="entry name" value="AAA+_ATPase"/>
</dbReference>
<evidence type="ECO:0000256" key="2">
    <source>
        <dbReference type="ARBA" id="ARBA00022741"/>
    </source>
</evidence>
<sequence length="498" mass="53134">MLAITRSISLVGLTGHLIDIEADIGNGVPGFTLLGLPDAALSEARDRVRSAISNSSAQWPNKRITLALSPAALPKRGSSFDCAIAIALLAAAQEITLGRIDGAVVLGELTLDGRIKSVPGILPALRAAALHGIERAIIPSENFEEGSLIPGINLIHFDHLRQLITWVKGGEYLPSELTRSDLCSSENTHLDFSDIAGQERAKEALEIGAVGGHHIAMVGPPGVGKSMLAARIPSILPRLTERDALDVTSLHSIAGKISPLNGSPLITSAPFVAPHHTISRAGLIGGGSATISPGACSLAHRGILFLDEAPEISRPVIESLREPMESGEVTLTRLGRSATFPARFTLVLASNPCPCGWAIGKAKRCTCSSLASRRYREKLSGPILDRVDLRIELEPLSQGDLARRSEPSSDIAVRVASARERSKERFSAHPWSINSEIPAAALRSEFAPEPRALSVLYRALDAEEITVRGLHRIQRVAWSIADLHNEPSPSRTSIDRAL</sequence>
<dbReference type="SMART" id="SM00382">
    <property type="entry name" value="AAA"/>
    <property type="match status" value="1"/>
</dbReference>
<dbReference type="GO" id="GO:0003677">
    <property type="term" value="F:DNA binding"/>
    <property type="evidence" value="ECO:0007669"/>
    <property type="project" value="InterPro"/>
</dbReference>
<dbReference type="Gene3D" id="3.40.50.300">
    <property type="entry name" value="P-loop containing nucleotide triphosphate hydrolases"/>
    <property type="match status" value="1"/>
</dbReference>
<dbReference type="InterPro" id="IPR020568">
    <property type="entry name" value="Ribosomal_Su5_D2-typ_SF"/>
</dbReference>
<dbReference type="Gene3D" id="3.30.230.10">
    <property type="match status" value="1"/>
</dbReference>
<keyword evidence="3 5" id="KW-0067">ATP-binding</keyword>
<evidence type="ECO:0000313" key="6">
    <source>
        <dbReference type="Proteomes" id="UP000740727"/>
    </source>
</evidence>
<dbReference type="PRINTS" id="PR01657">
    <property type="entry name" value="MCMFAMILY"/>
</dbReference>
<dbReference type="SUPFAM" id="SSF54211">
    <property type="entry name" value="Ribosomal protein S5 domain 2-like"/>
    <property type="match status" value="1"/>
</dbReference>
<evidence type="ECO:0000259" key="4">
    <source>
        <dbReference type="PROSITE" id="PS50051"/>
    </source>
</evidence>
<dbReference type="Pfam" id="PF13541">
    <property type="entry name" value="ChlI"/>
    <property type="match status" value="1"/>
</dbReference>
<dbReference type="PROSITE" id="PS50051">
    <property type="entry name" value="MCM_2"/>
    <property type="match status" value="1"/>
</dbReference>
<dbReference type="NCBIfam" id="TIGR00368">
    <property type="entry name" value="YifB family Mg chelatase-like AAA ATPase"/>
    <property type="match status" value="1"/>
</dbReference>
<dbReference type="AlphaFoldDB" id="A0A965LLG4"/>
<dbReference type="PANTHER" id="PTHR32039">
    <property type="entry name" value="MAGNESIUM-CHELATASE SUBUNIT CHLI"/>
    <property type="match status" value="1"/>
</dbReference>